<sequence length="262" mass="27134">MIMKRNMTAVRRFLAGSLCLAGAVGLTGCGAAPASGNVTVPSSIQVTNVEDQVISVTASEEVKVTPDIAELDLSVTSQEADAQSCQTANSQAVNQVTEALKAQGIQESSIQTSDYSLYPVYDWENGQTITGYTMETTITVSDVAIDAVGDVLMAAVNAGVNNIQAVNYMSSQYDESYEKALGMAVESAYEKANAMAIAGGCSLGDIVKIEERGTNSAARYTAISNMSTEDAGSAPAAAAGAAVMPGQVSVEANILVEYAVNR</sequence>
<evidence type="ECO:0000256" key="1">
    <source>
        <dbReference type="SAM" id="SignalP"/>
    </source>
</evidence>
<reference evidence="2" key="2">
    <citation type="submission" date="2021-04" db="EMBL/GenBank/DDBJ databases">
        <authorList>
            <person name="Gilroy R."/>
        </authorList>
    </citation>
    <scope>NUCLEOTIDE SEQUENCE</scope>
    <source>
        <strain evidence="2">CHK183-5548</strain>
    </source>
</reference>
<organism evidence="2 3">
    <name type="scientific">Candidatus Lachnoclostridium pullistercoris</name>
    <dbReference type="NCBI Taxonomy" id="2838632"/>
    <lineage>
        <taxon>Bacteria</taxon>
        <taxon>Bacillati</taxon>
        <taxon>Bacillota</taxon>
        <taxon>Clostridia</taxon>
        <taxon>Lachnospirales</taxon>
        <taxon>Lachnospiraceae</taxon>
    </lineage>
</organism>
<dbReference type="AlphaFoldDB" id="A0A9D2PGC4"/>
<feature type="signal peptide" evidence="1">
    <location>
        <begin position="1"/>
        <end position="34"/>
    </location>
</feature>
<dbReference type="EMBL" id="DWWL01000063">
    <property type="protein sequence ID" value="HJC48348.1"/>
    <property type="molecule type" value="Genomic_DNA"/>
</dbReference>
<accession>A0A9D2PGC4</accession>
<dbReference type="PROSITE" id="PS51257">
    <property type="entry name" value="PROKAR_LIPOPROTEIN"/>
    <property type="match status" value="1"/>
</dbReference>
<dbReference type="Gene3D" id="3.30.110.170">
    <property type="entry name" value="Protein of unknown function (DUF541), domain 1"/>
    <property type="match status" value="1"/>
</dbReference>
<dbReference type="Gene3D" id="3.30.70.2970">
    <property type="entry name" value="Protein of unknown function (DUF541), domain 2"/>
    <property type="match status" value="1"/>
</dbReference>
<dbReference type="Pfam" id="PF04402">
    <property type="entry name" value="SIMPL"/>
    <property type="match status" value="1"/>
</dbReference>
<dbReference type="PANTHER" id="PTHR34387">
    <property type="entry name" value="SLR1258 PROTEIN"/>
    <property type="match status" value="1"/>
</dbReference>
<dbReference type="GO" id="GO:0006974">
    <property type="term" value="P:DNA damage response"/>
    <property type="evidence" value="ECO:0007669"/>
    <property type="project" value="TreeGrafter"/>
</dbReference>
<evidence type="ECO:0000313" key="2">
    <source>
        <dbReference type="EMBL" id="HJC48348.1"/>
    </source>
</evidence>
<comment type="caution">
    <text evidence="2">The sequence shown here is derived from an EMBL/GenBank/DDBJ whole genome shotgun (WGS) entry which is preliminary data.</text>
</comment>
<feature type="chain" id="PRO_5038496079" evidence="1">
    <location>
        <begin position="35"/>
        <end position="262"/>
    </location>
</feature>
<dbReference type="PANTHER" id="PTHR34387:SF2">
    <property type="entry name" value="SLR1258 PROTEIN"/>
    <property type="match status" value="1"/>
</dbReference>
<dbReference type="InterPro" id="IPR052022">
    <property type="entry name" value="26kDa_periplasmic_antigen"/>
</dbReference>
<reference evidence="2" key="1">
    <citation type="journal article" date="2021" name="PeerJ">
        <title>Extensive microbial diversity within the chicken gut microbiome revealed by metagenomics and culture.</title>
        <authorList>
            <person name="Gilroy R."/>
            <person name="Ravi A."/>
            <person name="Getino M."/>
            <person name="Pursley I."/>
            <person name="Horton D.L."/>
            <person name="Alikhan N.F."/>
            <person name="Baker D."/>
            <person name="Gharbi K."/>
            <person name="Hall N."/>
            <person name="Watson M."/>
            <person name="Adriaenssens E.M."/>
            <person name="Foster-Nyarko E."/>
            <person name="Jarju S."/>
            <person name="Secka A."/>
            <person name="Antonio M."/>
            <person name="Oren A."/>
            <person name="Chaudhuri R.R."/>
            <person name="La Ragione R."/>
            <person name="Hildebrand F."/>
            <person name="Pallen M.J."/>
        </authorList>
    </citation>
    <scope>NUCLEOTIDE SEQUENCE</scope>
    <source>
        <strain evidence="2">CHK183-5548</strain>
    </source>
</reference>
<dbReference type="Proteomes" id="UP000823883">
    <property type="component" value="Unassembled WGS sequence"/>
</dbReference>
<dbReference type="InterPro" id="IPR007497">
    <property type="entry name" value="SIMPL/DUF541"/>
</dbReference>
<proteinExistence type="predicted"/>
<protein>
    <submittedName>
        <fullName evidence="2">SIMPL domain-containing protein</fullName>
    </submittedName>
</protein>
<keyword evidence="1" id="KW-0732">Signal</keyword>
<evidence type="ECO:0000313" key="3">
    <source>
        <dbReference type="Proteomes" id="UP000823883"/>
    </source>
</evidence>
<gene>
    <name evidence="2" type="ORF">IAA04_09885</name>
</gene>
<name>A0A9D2PGC4_9FIRM</name>